<evidence type="ECO:0000256" key="3">
    <source>
        <dbReference type="ARBA" id="ARBA00007667"/>
    </source>
</evidence>
<keyword evidence="6 10" id="KW-0378">Hydrolase</keyword>
<dbReference type="InterPro" id="IPR036914">
    <property type="entry name" value="MGS-like_dom_sf"/>
</dbReference>
<dbReference type="EMBL" id="BHXC01000007">
    <property type="protein sequence ID" value="GCB93151.1"/>
    <property type="molecule type" value="Genomic_DNA"/>
</dbReference>
<dbReference type="PANTHER" id="PTHR11692:SF0">
    <property type="entry name" value="BIFUNCTIONAL PURINE BIOSYNTHESIS PROTEIN ATIC"/>
    <property type="match status" value="1"/>
</dbReference>
<dbReference type="GO" id="GO:0005829">
    <property type="term" value="C:cytosol"/>
    <property type="evidence" value="ECO:0007669"/>
    <property type="project" value="TreeGrafter"/>
</dbReference>
<comment type="similarity">
    <text evidence="3 10">Belongs to the PurH family.</text>
</comment>
<comment type="caution">
    <text evidence="12">The sequence shown here is derived from an EMBL/GenBank/DDBJ whole genome shotgun (WGS) entry which is preliminary data.</text>
</comment>
<dbReference type="PIRSF" id="PIRSF000414">
    <property type="entry name" value="AICARFT_IMPCHas"/>
    <property type="match status" value="1"/>
</dbReference>
<evidence type="ECO:0000259" key="11">
    <source>
        <dbReference type="PROSITE" id="PS51855"/>
    </source>
</evidence>
<dbReference type="HAMAP" id="MF_00139">
    <property type="entry name" value="PurH"/>
    <property type="match status" value="1"/>
</dbReference>
<dbReference type="CDD" id="cd01421">
    <property type="entry name" value="IMPCH"/>
    <property type="match status" value="1"/>
</dbReference>
<comment type="pathway">
    <text evidence="1 10">Purine metabolism; IMP biosynthesis via de novo pathway; IMP from 5-formamido-1-(5-phospho-D-ribosyl)imidazole-4-carboxamide: step 1/1.</text>
</comment>
<dbReference type="GO" id="GO:0003937">
    <property type="term" value="F:IMP cyclohydrolase activity"/>
    <property type="evidence" value="ECO:0007669"/>
    <property type="project" value="UniProtKB-UniRule"/>
</dbReference>
<accession>A0A401R6B6</accession>
<dbReference type="EC" id="3.5.4.10" evidence="10"/>
<keyword evidence="4 10" id="KW-0808">Transferase</keyword>
<dbReference type="SUPFAM" id="SSF53927">
    <property type="entry name" value="Cytidine deaminase-like"/>
    <property type="match status" value="1"/>
</dbReference>
<evidence type="ECO:0000256" key="8">
    <source>
        <dbReference type="ARBA" id="ARBA00050488"/>
    </source>
</evidence>
<dbReference type="NCBIfam" id="NF002049">
    <property type="entry name" value="PRK00881.1"/>
    <property type="match status" value="1"/>
</dbReference>
<dbReference type="NCBIfam" id="TIGR00355">
    <property type="entry name" value="purH"/>
    <property type="match status" value="1"/>
</dbReference>
<dbReference type="Pfam" id="PF02142">
    <property type="entry name" value="MGS"/>
    <property type="match status" value="1"/>
</dbReference>
<dbReference type="RefSeq" id="WP_016570517.1">
    <property type="nucleotide sequence ID" value="NZ_BHXC01000007.1"/>
</dbReference>
<protein>
    <recommendedName>
        <fullName evidence="10">Bifunctional purine biosynthesis protein PurH</fullName>
    </recommendedName>
    <domain>
        <recommendedName>
            <fullName evidence="10">Phosphoribosylaminoimidazolecarboxamide formyltransferase</fullName>
            <ecNumber evidence="10">2.1.2.3</ecNumber>
        </recommendedName>
        <alternativeName>
            <fullName evidence="10">AICAR transformylase</fullName>
        </alternativeName>
    </domain>
    <domain>
        <recommendedName>
            <fullName evidence="10">IMP cyclohydrolase</fullName>
            <ecNumber evidence="10">3.5.4.10</ecNumber>
        </recommendedName>
        <alternativeName>
            <fullName evidence="10">ATIC</fullName>
        </alternativeName>
        <alternativeName>
            <fullName evidence="10">IMP synthase</fullName>
        </alternativeName>
        <alternativeName>
            <fullName evidence="10">Inosinicase</fullName>
        </alternativeName>
    </domain>
</protein>
<evidence type="ECO:0000256" key="10">
    <source>
        <dbReference type="HAMAP-Rule" id="MF_00139"/>
    </source>
</evidence>
<reference evidence="12 13" key="1">
    <citation type="journal article" date="2019" name="Microbiol. Resour. Announc.">
        <title>Draft Genome Sequence of the Most Traditional epsilon-Poly-l-Lysine Producer, Streptomyces albulus NBRC14147.</title>
        <authorList>
            <person name="Yamanaka K."/>
            <person name="Hamano Y."/>
        </authorList>
    </citation>
    <scope>NUCLEOTIDE SEQUENCE [LARGE SCALE GENOMIC DNA]</scope>
    <source>
        <strain evidence="12 13">NBRC 14147</strain>
    </source>
</reference>
<dbReference type="FunFam" id="3.40.140.20:FF:000002">
    <property type="entry name" value="Bifunctional purine biosynthesis protein PurH"/>
    <property type="match status" value="1"/>
</dbReference>
<dbReference type="Pfam" id="PF01808">
    <property type="entry name" value="AICARFT_IMPCHas"/>
    <property type="match status" value="1"/>
</dbReference>
<evidence type="ECO:0000313" key="12">
    <source>
        <dbReference type="EMBL" id="GCB93151.1"/>
    </source>
</evidence>
<evidence type="ECO:0000256" key="4">
    <source>
        <dbReference type="ARBA" id="ARBA00022679"/>
    </source>
</evidence>
<evidence type="ECO:0000256" key="1">
    <source>
        <dbReference type="ARBA" id="ARBA00004844"/>
    </source>
</evidence>
<dbReference type="EC" id="2.1.2.3" evidence="10"/>
<keyword evidence="5 10" id="KW-0658">Purine biosynthesis</keyword>
<evidence type="ECO:0000256" key="2">
    <source>
        <dbReference type="ARBA" id="ARBA00004954"/>
    </source>
</evidence>
<dbReference type="InterPro" id="IPR002695">
    <property type="entry name" value="PurH-like"/>
</dbReference>
<sequence length="523" mass="55160">MTATEGTQRPIRRALVSVYDKSGLEELAQGLHAAGVQLVSTGSTAGKIAAAGVPVTKVEELTGFPECLDGRVKTLHPKVHAGILADLRLADHQQQLADLGVEPFDLVVVNLYPFRETVASGATPDECVEQIDIGGPSMVRAAAKNHPSVAVVTSPERYADVLAAVNGGGFDLTARKRLAAEAFQHTAAYDVAVASWMTNVYAPEADGVALPEFLGETWERRSTLRYGENPHQAAALYVDGQPGGIANAEQLHGKEMSFNNYVDTEAARRAAHDHDEPCVAIIKHANPCGIAIGADVAEAHRKAHACDPLSAFGGVIAVNRPVTVALAEQVAEIFTEVIAAPAYEDGAVEILARKKNIRVLKVEGTPHQPGDLKLLSGGAVLQHTDVFQAEGDDPATWTLATGEALSADELAELAFAWKACRAVKSNAILLAKDGASVGVGMGQVNRVDSCKLAVERAGEERARGSYAASDAFFPFPDGPEILIAAGVKAIVQPGGSIRDELVVEAAKKAGVTMYLTGTRHFFH</sequence>
<gene>
    <name evidence="10 12" type="primary">purH</name>
    <name evidence="12" type="ORF">SALB_05930</name>
</gene>
<feature type="domain" description="MGS-like" evidence="11">
    <location>
        <begin position="1"/>
        <end position="153"/>
    </location>
</feature>
<evidence type="ECO:0000256" key="6">
    <source>
        <dbReference type="ARBA" id="ARBA00022801"/>
    </source>
</evidence>
<dbReference type="InterPro" id="IPR016193">
    <property type="entry name" value="Cytidine_deaminase-like"/>
</dbReference>
<dbReference type="PANTHER" id="PTHR11692">
    <property type="entry name" value="BIFUNCTIONAL PURINE BIOSYNTHESIS PROTEIN PURH"/>
    <property type="match status" value="1"/>
</dbReference>
<dbReference type="FunFam" id="3.40.50.1380:FF:000001">
    <property type="entry name" value="Bifunctional purine biosynthesis protein PurH"/>
    <property type="match status" value="1"/>
</dbReference>
<dbReference type="Gene3D" id="3.40.140.20">
    <property type="match status" value="2"/>
</dbReference>
<comment type="pathway">
    <text evidence="2 10">Purine metabolism; IMP biosynthesis via de novo pathway; 5-formamido-1-(5-phospho-D-ribosyl)imidazole-4-carboxamide from 5-amino-1-(5-phospho-D-ribosyl)imidazole-4-carboxamide (10-formyl THF route): step 1/1.</text>
</comment>
<dbReference type="InterPro" id="IPR024051">
    <property type="entry name" value="AICAR_Tfase_dup_dom_sf"/>
</dbReference>
<organism evidence="12 13">
    <name type="scientific">Streptomyces noursei</name>
    <name type="common">Streptomyces albulus</name>
    <dbReference type="NCBI Taxonomy" id="1971"/>
    <lineage>
        <taxon>Bacteria</taxon>
        <taxon>Bacillati</taxon>
        <taxon>Actinomycetota</taxon>
        <taxon>Actinomycetes</taxon>
        <taxon>Kitasatosporales</taxon>
        <taxon>Streptomycetaceae</taxon>
        <taxon>Streptomyces</taxon>
    </lineage>
</organism>
<comment type="catalytic activity">
    <reaction evidence="9 10">
        <text>IMP + H2O = 5-formamido-1-(5-phospho-D-ribosyl)imidazole-4-carboxamide</text>
        <dbReference type="Rhea" id="RHEA:18445"/>
        <dbReference type="ChEBI" id="CHEBI:15377"/>
        <dbReference type="ChEBI" id="CHEBI:58053"/>
        <dbReference type="ChEBI" id="CHEBI:58467"/>
        <dbReference type="EC" id="3.5.4.10"/>
    </reaction>
</comment>
<dbReference type="PROSITE" id="PS51855">
    <property type="entry name" value="MGS"/>
    <property type="match status" value="1"/>
</dbReference>
<comment type="domain">
    <text evidence="10">The IMP cyclohydrolase activity resides in the N-terminal region.</text>
</comment>
<dbReference type="SMART" id="SM00851">
    <property type="entry name" value="MGS"/>
    <property type="match status" value="1"/>
</dbReference>
<evidence type="ECO:0000256" key="5">
    <source>
        <dbReference type="ARBA" id="ARBA00022755"/>
    </source>
</evidence>
<name>A0A401R6B6_STRNR</name>
<evidence type="ECO:0000256" key="7">
    <source>
        <dbReference type="ARBA" id="ARBA00023268"/>
    </source>
</evidence>
<dbReference type="Gene3D" id="3.40.50.1380">
    <property type="entry name" value="Methylglyoxal synthase-like domain"/>
    <property type="match status" value="1"/>
</dbReference>
<evidence type="ECO:0000313" key="13">
    <source>
        <dbReference type="Proteomes" id="UP000288351"/>
    </source>
</evidence>
<dbReference type="FunFam" id="3.40.140.20:FF:000001">
    <property type="entry name" value="Bifunctional purine biosynthesis protein PurH"/>
    <property type="match status" value="1"/>
</dbReference>
<dbReference type="AlphaFoldDB" id="A0A401R6B6"/>
<dbReference type="GO" id="GO:0004643">
    <property type="term" value="F:phosphoribosylaminoimidazolecarboxamide formyltransferase activity"/>
    <property type="evidence" value="ECO:0007669"/>
    <property type="project" value="UniProtKB-UniRule"/>
</dbReference>
<dbReference type="InterPro" id="IPR011607">
    <property type="entry name" value="MGS-like_dom"/>
</dbReference>
<dbReference type="UniPathway" id="UPA00074">
    <property type="reaction ID" value="UER00133"/>
</dbReference>
<keyword evidence="7 10" id="KW-0511">Multifunctional enzyme</keyword>
<dbReference type="SMART" id="SM00798">
    <property type="entry name" value="AICARFT_IMPCHas"/>
    <property type="match status" value="1"/>
</dbReference>
<evidence type="ECO:0000256" key="9">
    <source>
        <dbReference type="ARBA" id="ARBA00050687"/>
    </source>
</evidence>
<dbReference type="GO" id="GO:0006189">
    <property type="term" value="P:'de novo' IMP biosynthetic process"/>
    <property type="evidence" value="ECO:0007669"/>
    <property type="project" value="UniProtKB-UniRule"/>
</dbReference>
<proteinExistence type="inferred from homology"/>
<dbReference type="Proteomes" id="UP000288351">
    <property type="component" value="Unassembled WGS sequence"/>
</dbReference>
<dbReference type="SUPFAM" id="SSF52335">
    <property type="entry name" value="Methylglyoxal synthase-like"/>
    <property type="match status" value="1"/>
</dbReference>
<comment type="catalytic activity">
    <reaction evidence="8 10">
        <text>(6R)-10-formyltetrahydrofolate + 5-amino-1-(5-phospho-beta-D-ribosyl)imidazole-4-carboxamide = 5-formamido-1-(5-phospho-D-ribosyl)imidazole-4-carboxamide + (6S)-5,6,7,8-tetrahydrofolate</text>
        <dbReference type="Rhea" id="RHEA:22192"/>
        <dbReference type="ChEBI" id="CHEBI:57453"/>
        <dbReference type="ChEBI" id="CHEBI:58467"/>
        <dbReference type="ChEBI" id="CHEBI:58475"/>
        <dbReference type="ChEBI" id="CHEBI:195366"/>
        <dbReference type="EC" id="2.1.2.3"/>
    </reaction>
</comment>